<dbReference type="Proteomes" id="UP001596504">
    <property type="component" value="Unassembled WGS sequence"/>
</dbReference>
<dbReference type="InterPro" id="IPR036938">
    <property type="entry name" value="PAP2/HPO_sf"/>
</dbReference>
<dbReference type="InterPro" id="IPR000326">
    <property type="entry name" value="PAP2/HPO"/>
</dbReference>
<feature type="transmembrane region" description="Helical" evidence="8">
    <location>
        <begin position="124"/>
        <end position="143"/>
    </location>
</feature>
<feature type="transmembrane region" description="Helical" evidence="8">
    <location>
        <begin position="149"/>
        <end position="167"/>
    </location>
</feature>
<gene>
    <name evidence="10" type="ORF">ACFQRI_08835</name>
</gene>
<dbReference type="SMART" id="SM00014">
    <property type="entry name" value="acidPPc"/>
    <property type="match status" value="1"/>
</dbReference>
<evidence type="ECO:0000259" key="9">
    <source>
        <dbReference type="SMART" id="SM00014"/>
    </source>
</evidence>
<dbReference type="PANTHER" id="PTHR14969">
    <property type="entry name" value="SPHINGOSINE-1-PHOSPHATE PHOSPHOHYDROLASE"/>
    <property type="match status" value="1"/>
</dbReference>
<dbReference type="EMBL" id="JBHTCJ010000004">
    <property type="protein sequence ID" value="MFC7341519.1"/>
    <property type="molecule type" value="Genomic_DNA"/>
</dbReference>
<evidence type="ECO:0000256" key="1">
    <source>
        <dbReference type="ARBA" id="ARBA00004651"/>
    </source>
</evidence>
<feature type="region of interest" description="Disordered" evidence="7">
    <location>
        <begin position="171"/>
        <end position="190"/>
    </location>
</feature>
<proteinExistence type="predicted"/>
<evidence type="ECO:0000256" key="8">
    <source>
        <dbReference type="SAM" id="Phobius"/>
    </source>
</evidence>
<evidence type="ECO:0000313" key="11">
    <source>
        <dbReference type="Proteomes" id="UP001596504"/>
    </source>
</evidence>
<evidence type="ECO:0000256" key="5">
    <source>
        <dbReference type="ARBA" id="ARBA00022989"/>
    </source>
</evidence>
<comment type="subcellular location">
    <subcellularLocation>
        <location evidence="1">Cell membrane</location>
        <topology evidence="1">Multi-pass membrane protein</topology>
    </subcellularLocation>
</comment>
<feature type="domain" description="Phosphatidic acid phosphatase type 2/haloperoxidase" evidence="9">
    <location>
        <begin position="55"/>
        <end position="164"/>
    </location>
</feature>
<dbReference type="Gene3D" id="1.20.144.10">
    <property type="entry name" value="Phosphatidic acid phosphatase type 2/haloperoxidase"/>
    <property type="match status" value="1"/>
</dbReference>
<evidence type="ECO:0000313" key="10">
    <source>
        <dbReference type="EMBL" id="MFC7341519.1"/>
    </source>
</evidence>
<keyword evidence="2" id="KW-1003">Cell membrane</keyword>
<keyword evidence="3 8" id="KW-0812">Transmembrane</keyword>
<dbReference type="Pfam" id="PF01569">
    <property type="entry name" value="PAP2"/>
    <property type="match status" value="1"/>
</dbReference>
<name>A0ABW2LG71_9PSEU</name>
<evidence type="ECO:0000256" key="7">
    <source>
        <dbReference type="SAM" id="MobiDB-lite"/>
    </source>
</evidence>
<dbReference type="RefSeq" id="WP_380666490.1">
    <property type="nucleotide sequence ID" value="NZ_JBHTCJ010000004.1"/>
</dbReference>
<evidence type="ECO:0000256" key="4">
    <source>
        <dbReference type="ARBA" id="ARBA00022801"/>
    </source>
</evidence>
<keyword evidence="11" id="KW-1185">Reference proteome</keyword>
<protein>
    <submittedName>
        <fullName evidence="10">Phosphatase PAP2 family protein</fullName>
    </submittedName>
</protein>
<feature type="transmembrane region" description="Helical" evidence="8">
    <location>
        <begin position="24"/>
        <end position="46"/>
    </location>
</feature>
<dbReference type="SUPFAM" id="SSF48317">
    <property type="entry name" value="Acid phosphatase/Vanadium-dependent haloperoxidase"/>
    <property type="match status" value="1"/>
</dbReference>
<keyword evidence="5 8" id="KW-1133">Transmembrane helix</keyword>
<reference evidence="11" key="1">
    <citation type="journal article" date="2019" name="Int. J. Syst. Evol. Microbiol.">
        <title>The Global Catalogue of Microorganisms (GCM) 10K type strain sequencing project: providing services to taxonomists for standard genome sequencing and annotation.</title>
        <authorList>
            <consortium name="The Broad Institute Genomics Platform"/>
            <consortium name="The Broad Institute Genome Sequencing Center for Infectious Disease"/>
            <person name="Wu L."/>
            <person name="Ma J."/>
        </authorList>
    </citation>
    <scope>NUCLEOTIDE SEQUENCE [LARGE SCALE GENOMIC DNA]</scope>
    <source>
        <strain evidence="11">WLHS5</strain>
    </source>
</reference>
<organism evidence="10 11">
    <name type="scientific">Saccharopolyspora griseoalba</name>
    <dbReference type="NCBI Taxonomy" id="1431848"/>
    <lineage>
        <taxon>Bacteria</taxon>
        <taxon>Bacillati</taxon>
        <taxon>Actinomycetota</taxon>
        <taxon>Actinomycetes</taxon>
        <taxon>Pseudonocardiales</taxon>
        <taxon>Pseudonocardiaceae</taxon>
        <taxon>Saccharopolyspora</taxon>
    </lineage>
</organism>
<evidence type="ECO:0000256" key="2">
    <source>
        <dbReference type="ARBA" id="ARBA00022475"/>
    </source>
</evidence>
<accession>A0ABW2LG71</accession>
<dbReference type="PANTHER" id="PTHR14969:SF62">
    <property type="entry name" value="DECAPRENYLPHOSPHORYL-5-PHOSPHORIBOSE PHOSPHATASE RV3807C-RELATED"/>
    <property type="match status" value="1"/>
</dbReference>
<keyword evidence="4" id="KW-0378">Hydrolase</keyword>
<evidence type="ECO:0000256" key="6">
    <source>
        <dbReference type="ARBA" id="ARBA00023136"/>
    </source>
</evidence>
<sequence length="190" mass="20062">MEFSGGVYLVIAGWGAMAPDWVQWSALVATQGILVAFVVLAGLAWWRADRRARALAAMLLGGVASWFAVDLVKGFFQAERPCRAYLVQTVERCADVSHWSFPSGHAATAGGFAVAIAVFWRRAVWLLAVLALLEAFLRVFIGVHYPHDVLIGLLFGGLIGLLAAAAGKPSARRPPAVRAGGGATTTSTGA</sequence>
<comment type="caution">
    <text evidence="10">The sequence shown here is derived from an EMBL/GenBank/DDBJ whole genome shotgun (WGS) entry which is preliminary data.</text>
</comment>
<evidence type="ECO:0000256" key="3">
    <source>
        <dbReference type="ARBA" id="ARBA00022692"/>
    </source>
</evidence>
<keyword evidence="6 8" id="KW-0472">Membrane</keyword>